<protein>
    <submittedName>
        <fullName evidence="1">Uncharacterized protein</fullName>
    </submittedName>
</protein>
<gene>
    <name evidence="1" type="ORF">F4560_008636</name>
</gene>
<comment type="caution">
    <text evidence="1">The sequence shown here is derived from an EMBL/GenBank/DDBJ whole genome shotgun (WGS) entry which is preliminary data.</text>
</comment>
<name>A0A7W9HVQ6_9PSEU</name>
<organism evidence="1 2">
    <name type="scientific">Saccharothrix ecbatanensis</name>
    <dbReference type="NCBI Taxonomy" id="1105145"/>
    <lineage>
        <taxon>Bacteria</taxon>
        <taxon>Bacillati</taxon>
        <taxon>Actinomycetota</taxon>
        <taxon>Actinomycetes</taxon>
        <taxon>Pseudonocardiales</taxon>
        <taxon>Pseudonocardiaceae</taxon>
        <taxon>Saccharothrix</taxon>
    </lineage>
</organism>
<proteinExistence type="predicted"/>
<accession>A0A7W9HVQ6</accession>
<evidence type="ECO:0000313" key="1">
    <source>
        <dbReference type="EMBL" id="MBB5808868.1"/>
    </source>
</evidence>
<dbReference type="RefSeq" id="WP_246477959.1">
    <property type="nucleotide sequence ID" value="NZ_JACHMO010000001.1"/>
</dbReference>
<dbReference type="AlphaFoldDB" id="A0A7W9HVQ6"/>
<dbReference type="Proteomes" id="UP000552097">
    <property type="component" value="Unassembled WGS sequence"/>
</dbReference>
<evidence type="ECO:0000313" key="2">
    <source>
        <dbReference type="Proteomes" id="UP000552097"/>
    </source>
</evidence>
<sequence length="238" mass="26338">MTMWHGLASRAVRAARAHHAADPDGFRRRHDNPEAWNRWARRARVARTVATALGVPLYAVLVTDDPRRPYPTRSGPVPGDSITVTDPVNGRAWRFIPDHTTPGQAWLLLDHCPDCAALIPVFRIAALADLGAYLQPHRDICLADEARDQSNHRPDCTMDHVTTPVHRRPLFDRIGDTDERCTVCGATNTRDAGSFPSLGGTTEWSERCTACGTSAGARDCDEDCYFPHPADVEREPGR</sequence>
<dbReference type="EMBL" id="JACHMO010000001">
    <property type="protein sequence ID" value="MBB5808868.1"/>
    <property type="molecule type" value="Genomic_DNA"/>
</dbReference>
<keyword evidence="2" id="KW-1185">Reference proteome</keyword>
<reference evidence="1 2" key="1">
    <citation type="submission" date="2020-08" db="EMBL/GenBank/DDBJ databases">
        <title>Sequencing the genomes of 1000 actinobacteria strains.</title>
        <authorList>
            <person name="Klenk H.-P."/>
        </authorList>
    </citation>
    <scope>NUCLEOTIDE SEQUENCE [LARGE SCALE GENOMIC DNA]</scope>
    <source>
        <strain evidence="1 2">DSM 45486</strain>
    </source>
</reference>